<dbReference type="PANTHER" id="PTHR35893">
    <property type="entry name" value="INNER MEMBRANE PROTEIN-RELATED"/>
    <property type="match status" value="1"/>
</dbReference>
<evidence type="ECO:0000313" key="4">
    <source>
        <dbReference type="Proteomes" id="UP001157355"/>
    </source>
</evidence>
<dbReference type="Proteomes" id="UP001157355">
    <property type="component" value="Unassembled WGS sequence"/>
</dbReference>
<accession>A0AA37WZ16</accession>
<keyword evidence="2" id="KW-0812">Transmembrane</keyword>
<gene>
    <name evidence="3" type="ORF">GCM10010873_02520</name>
</gene>
<dbReference type="InterPro" id="IPR010279">
    <property type="entry name" value="YqjD/ElaB"/>
</dbReference>
<evidence type="ECO:0000256" key="2">
    <source>
        <dbReference type="SAM" id="Phobius"/>
    </source>
</evidence>
<dbReference type="PANTHER" id="PTHR35893:SF3">
    <property type="entry name" value="INNER MEMBRANE PROTEIN"/>
    <property type="match status" value="1"/>
</dbReference>
<evidence type="ECO:0008006" key="5">
    <source>
        <dbReference type="Google" id="ProtNLM"/>
    </source>
</evidence>
<keyword evidence="2" id="KW-1133">Transmembrane helix</keyword>
<keyword evidence="1" id="KW-0175">Coiled coil</keyword>
<evidence type="ECO:0000256" key="1">
    <source>
        <dbReference type="SAM" id="Coils"/>
    </source>
</evidence>
<organism evidence="3 4">
    <name type="scientific">Cypionkella aquatica</name>
    <dbReference type="NCBI Taxonomy" id="1756042"/>
    <lineage>
        <taxon>Bacteria</taxon>
        <taxon>Pseudomonadati</taxon>
        <taxon>Pseudomonadota</taxon>
        <taxon>Alphaproteobacteria</taxon>
        <taxon>Rhodobacterales</taxon>
        <taxon>Paracoccaceae</taxon>
        <taxon>Cypionkella</taxon>
    </lineage>
</organism>
<keyword evidence="2" id="KW-0472">Membrane</keyword>
<keyword evidence="4" id="KW-1185">Reference proteome</keyword>
<protein>
    <recommendedName>
        <fullName evidence="5">DUF883 domain-containing protein</fullName>
    </recommendedName>
</protein>
<sequence length="103" mass="10636">MPKTATDQDLARLESQIAALRDDIAQIVSTLGDLGQTGAETLRTTLAATLGGKLADVTGLTDLGESAEAKLSALRSHTSRNPLQTLALAAGAGLLLGLIWGRR</sequence>
<feature type="transmembrane region" description="Helical" evidence="2">
    <location>
        <begin position="83"/>
        <end position="101"/>
    </location>
</feature>
<dbReference type="RefSeq" id="WP_284323504.1">
    <property type="nucleotide sequence ID" value="NZ_BSPP01000002.1"/>
</dbReference>
<dbReference type="AlphaFoldDB" id="A0AA37WZ16"/>
<reference evidence="3 4" key="1">
    <citation type="journal article" date="2014" name="Int. J. Syst. Evol. Microbiol.">
        <title>Complete genome sequence of Corynebacterium casei LMG S-19264T (=DSM 44701T), isolated from a smear-ripened cheese.</title>
        <authorList>
            <consortium name="US DOE Joint Genome Institute (JGI-PGF)"/>
            <person name="Walter F."/>
            <person name="Albersmeier A."/>
            <person name="Kalinowski J."/>
            <person name="Ruckert C."/>
        </authorList>
    </citation>
    <scope>NUCLEOTIDE SEQUENCE [LARGE SCALE GENOMIC DNA]</scope>
    <source>
        <strain evidence="3 4">NBRC 111766</strain>
    </source>
</reference>
<proteinExistence type="predicted"/>
<dbReference type="GO" id="GO:0043022">
    <property type="term" value="F:ribosome binding"/>
    <property type="evidence" value="ECO:0007669"/>
    <property type="project" value="InterPro"/>
</dbReference>
<comment type="caution">
    <text evidence="3">The sequence shown here is derived from an EMBL/GenBank/DDBJ whole genome shotgun (WGS) entry which is preliminary data.</text>
</comment>
<evidence type="ECO:0000313" key="3">
    <source>
        <dbReference type="EMBL" id="GLS85279.1"/>
    </source>
</evidence>
<feature type="coiled-coil region" evidence="1">
    <location>
        <begin position="3"/>
        <end position="30"/>
    </location>
</feature>
<name>A0AA37WZ16_9RHOB</name>
<dbReference type="EMBL" id="BSPP01000002">
    <property type="protein sequence ID" value="GLS85279.1"/>
    <property type="molecule type" value="Genomic_DNA"/>
</dbReference>